<protein>
    <recommendedName>
        <fullName evidence="1">Replication protein A 70 kDa DNA-binding subunit B/D first OB fold domain-containing protein</fullName>
    </recommendedName>
</protein>
<name>A0AAU9T6A9_THLAR</name>
<dbReference type="InterPro" id="IPR003871">
    <property type="entry name" value="RFA1B/D_OB_1st"/>
</dbReference>
<accession>A0AAU9T6A9</accession>
<feature type="domain" description="Replication protein A 70 kDa DNA-binding subunit B/D first OB fold" evidence="1">
    <location>
        <begin position="8"/>
        <end position="108"/>
    </location>
</feature>
<dbReference type="CDD" id="cd04480">
    <property type="entry name" value="RPA1_DBD_A_like"/>
    <property type="match status" value="1"/>
</dbReference>
<dbReference type="SUPFAM" id="SSF50249">
    <property type="entry name" value="Nucleic acid-binding proteins"/>
    <property type="match status" value="2"/>
</dbReference>
<evidence type="ECO:0000313" key="2">
    <source>
        <dbReference type="EMBL" id="CAH2079858.1"/>
    </source>
</evidence>
<keyword evidence="3" id="KW-1185">Reference proteome</keyword>
<organism evidence="2 3">
    <name type="scientific">Thlaspi arvense</name>
    <name type="common">Field penny-cress</name>
    <dbReference type="NCBI Taxonomy" id="13288"/>
    <lineage>
        <taxon>Eukaryota</taxon>
        <taxon>Viridiplantae</taxon>
        <taxon>Streptophyta</taxon>
        <taxon>Embryophyta</taxon>
        <taxon>Tracheophyta</taxon>
        <taxon>Spermatophyta</taxon>
        <taxon>Magnoliopsida</taxon>
        <taxon>eudicotyledons</taxon>
        <taxon>Gunneridae</taxon>
        <taxon>Pentapetalae</taxon>
        <taxon>rosids</taxon>
        <taxon>malvids</taxon>
        <taxon>Brassicales</taxon>
        <taxon>Brassicaceae</taxon>
        <taxon>Thlaspideae</taxon>
        <taxon>Thlaspi</taxon>
    </lineage>
</organism>
<gene>
    <name evidence="2" type="ORF">TAV2_LOCUS24863</name>
</gene>
<dbReference type="PANTHER" id="PTHR47165">
    <property type="entry name" value="OS03G0429900 PROTEIN"/>
    <property type="match status" value="1"/>
</dbReference>
<dbReference type="Gene3D" id="2.40.50.140">
    <property type="entry name" value="Nucleic acid-binding proteins"/>
    <property type="match status" value="2"/>
</dbReference>
<dbReference type="Proteomes" id="UP000836841">
    <property type="component" value="Chromosome 7"/>
</dbReference>
<dbReference type="PANTHER" id="PTHR47165:SF4">
    <property type="entry name" value="OS03G0429900 PROTEIN"/>
    <property type="match status" value="1"/>
</dbReference>
<dbReference type="Pfam" id="PF02721">
    <property type="entry name" value="DUF223"/>
    <property type="match status" value="1"/>
</dbReference>
<proteinExistence type="predicted"/>
<sequence length="232" mass="26656">MASKLPITYVQNIKSFKSSWRIQVKILHIWKHFAFTSGESMEMVLVYKEGRRIHCSIKKQHLKRYENHLLVGSWKFIEEFNVSNSIGQYRTAKQCYRISFVKETIVSNSVTMSDSDFLGLVRFSQIHEGIQNQSILCDVLSQIVNMGQLSTMHVNNKEAKKIDFELRDERDMRLSCTLWGTFADQIVQTTSNTETEKLPDDGLALTLLESKPIKESGEDRGLLEPVSYGHGC</sequence>
<evidence type="ECO:0000313" key="3">
    <source>
        <dbReference type="Proteomes" id="UP000836841"/>
    </source>
</evidence>
<reference evidence="2 3" key="1">
    <citation type="submission" date="2022-03" db="EMBL/GenBank/DDBJ databases">
        <authorList>
            <person name="Nunn A."/>
            <person name="Chopra R."/>
            <person name="Nunn A."/>
            <person name="Contreras Garrido A."/>
        </authorList>
    </citation>
    <scope>NUCLEOTIDE SEQUENCE [LARGE SCALE GENOMIC DNA]</scope>
</reference>
<dbReference type="CDD" id="cd04481">
    <property type="entry name" value="RPA1_DBD_B_like"/>
    <property type="match status" value="1"/>
</dbReference>
<dbReference type="InterPro" id="IPR012340">
    <property type="entry name" value="NA-bd_OB-fold"/>
</dbReference>
<dbReference type="AlphaFoldDB" id="A0AAU9T6A9"/>
<evidence type="ECO:0000259" key="1">
    <source>
        <dbReference type="Pfam" id="PF02721"/>
    </source>
</evidence>
<dbReference type="EMBL" id="OU466863">
    <property type="protein sequence ID" value="CAH2079858.1"/>
    <property type="molecule type" value="Genomic_DNA"/>
</dbReference>